<feature type="transmembrane region" description="Helical" evidence="1">
    <location>
        <begin position="61"/>
        <end position="82"/>
    </location>
</feature>
<accession>A0A511RLE1</accession>
<dbReference type="AlphaFoldDB" id="A0A511RLE1"/>
<name>A0A511RLE1_9DEIN</name>
<keyword evidence="1" id="KW-1133">Transmembrane helix</keyword>
<sequence length="143" mass="14500">MTNATTQTHRTVRGLIAGLVAAVPMGALTMMLGLAVGMGFFEPLRLIASALLGEAALDGVFPVLLGLMLHMATGALLGGLYARTVRPSASTPAAGIVYGLGVWAAAALVQGAAAPLLAQNLPGWIFALAHAAYGLLLAALLRR</sequence>
<dbReference type="OrthoDB" id="9843698at2"/>
<keyword evidence="1" id="KW-0812">Transmembrane</keyword>
<dbReference type="Proteomes" id="UP000321827">
    <property type="component" value="Unassembled WGS sequence"/>
</dbReference>
<keyword evidence="1" id="KW-0472">Membrane</keyword>
<evidence type="ECO:0000313" key="2">
    <source>
        <dbReference type="EMBL" id="GEM89762.1"/>
    </source>
</evidence>
<protein>
    <submittedName>
        <fullName evidence="2">Uncharacterized protein</fullName>
    </submittedName>
</protein>
<comment type="caution">
    <text evidence="2">The sequence shown here is derived from an EMBL/GenBank/DDBJ whole genome shotgun (WGS) entry which is preliminary data.</text>
</comment>
<feature type="transmembrane region" description="Helical" evidence="1">
    <location>
        <begin position="12"/>
        <end position="41"/>
    </location>
</feature>
<evidence type="ECO:0000313" key="3">
    <source>
        <dbReference type="Proteomes" id="UP000321827"/>
    </source>
</evidence>
<proteinExistence type="predicted"/>
<feature type="transmembrane region" description="Helical" evidence="1">
    <location>
        <begin position="94"/>
        <end position="117"/>
    </location>
</feature>
<feature type="transmembrane region" description="Helical" evidence="1">
    <location>
        <begin position="123"/>
        <end position="141"/>
    </location>
</feature>
<evidence type="ECO:0000256" key="1">
    <source>
        <dbReference type="SAM" id="Phobius"/>
    </source>
</evidence>
<reference evidence="2 3" key="1">
    <citation type="submission" date="2019-07" db="EMBL/GenBank/DDBJ databases">
        <title>Whole genome shotgun sequence of Oceanithermus desulfurans NBRC 100063.</title>
        <authorList>
            <person name="Hosoyama A."/>
            <person name="Uohara A."/>
            <person name="Ohji S."/>
            <person name="Ichikawa N."/>
        </authorList>
    </citation>
    <scope>NUCLEOTIDE SEQUENCE [LARGE SCALE GENOMIC DNA]</scope>
    <source>
        <strain evidence="2 3">NBRC 100063</strain>
    </source>
</reference>
<gene>
    <name evidence="2" type="ORF">ODE01S_11960</name>
</gene>
<dbReference type="EMBL" id="BJXN01000007">
    <property type="protein sequence ID" value="GEM89762.1"/>
    <property type="molecule type" value="Genomic_DNA"/>
</dbReference>
<organism evidence="2 3">
    <name type="scientific">Oceanithermus desulfurans NBRC 100063</name>
    <dbReference type="NCBI Taxonomy" id="1227550"/>
    <lineage>
        <taxon>Bacteria</taxon>
        <taxon>Thermotogati</taxon>
        <taxon>Deinococcota</taxon>
        <taxon>Deinococci</taxon>
        <taxon>Thermales</taxon>
        <taxon>Thermaceae</taxon>
        <taxon>Oceanithermus</taxon>
    </lineage>
</organism>
<dbReference type="RefSeq" id="WP_147146875.1">
    <property type="nucleotide sequence ID" value="NZ_BJXN01000007.1"/>
</dbReference>